<dbReference type="STRING" id="1314778.A0A5C3NZ79"/>
<sequence>MEVQVTVQPQITSHPTRSGATLPSVPAERQNAPAASRPVRDAAQPHRVSRPHSGAPPDDDARRRAPDAAADPHPAHQVPRPTADAPQRSTGASTSHAGTSTSHLDAGDVDFEPQEDDIRVEYHPNSGRPSTTSHFEEFTRKTPSSYTPPPDDIPWWPFRSEFDYEFVRLCLAAGLNKDQVNSFIALMRRVERGGESFTFASHADMQRTWKDAYDNLTPFKKQPFTVRYKDEDLEHVLWTRNLENYAKDLLSDPLLVADMEFDAQRLMKRTGGEWERFVDEPCTANRFWDVQSKLPPGAKPLALHLYADKTKLSSFGTAKGHPVIARIANLPVHIRNGRGKGGGRIVAWLPIVSVPELPEDTTDPVYVNYKREVYHVGFRHILEPVKAPSRIGFWFRCGDQVERNFYIFIVIVSADHEEQCYLVLIRGVGSLFPCPVCLVPSKQLWDLLKTWELHTGDKAKIVLALARSQSTADAKEKILKEWGLRDKDNSFLELANSDPFRAVGFDRLHAFHLGLWGKHIWVLIKKYLHTLKAGAQFDKQMNMIPRWRGLSHFKSDTYKTSFADGKKMEDLSKNTLFVVHNILTKTASPHGYLLCSMLRSYLEVDMYLSFDVHTETTIREGEACQKEFAIRLANEKKAKDWNFIKIHSHTHGFQDILEKGVMKNHDTKPSEQMHGPNKDRYDQSNHKDTDEWASEKVAQAEAEAAATAPADETYDISADAPASSVTAVSDATVCAHYKLRSVVRASQRTLGDIELAHPDDEAFDKLHVRLNTYLTATFRAHGITIPRNAQSVQLKPSHQIKEYRQLDIFYESKVDWRQSSDIVRAHPHFHSRERCGSTTYSTRILQVD</sequence>
<proteinExistence type="predicted"/>
<gene>
    <name evidence="2" type="ORF">K466DRAFT_499894</name>
</gene>
<feature type="region of interest" description="Disordered" evidence="1">
    <location>
        <begin position="665"/>
        <end position="710"/>
    </location>
</feature>
<organism evidence="2 3">
    <name type="scientific">Polyporus arcularius HHB13444</name>
    <dbReference type="NCBI Taxonomy" id="1314778"/>
    <lineage>
        <taxon>Eukaryota</taxon>
        <taxon>Fungi</taxon>
        <taxon>Dikarya</taxon>
        <taxon>Basidiomycota</taxon>
        <taxon>Agaricomycotina</taxon>
        <taxon>Agaricomycetes</taxon>
        <taxon>Polyporales</taxon>
        <taxon>Polyporaceae</taxon>
        <taxon>Polyporus</taxon>
    </lineage>
</organism>
<dbReference type="InterPro" id="IPR041078">
    <property type="entry name" value="Plavaka"/>
</dbReference>
<feature type="compositionally biased region" description="Low complexity" evidence="1">
    <location>
        <begin position="67"/>
        <end position="76"/>
    </location>
</feature>
<feature type="compositionally biased region" description="Basic and acidic residues" evidence="1">
    <location>
        <begin position="665"/>
        <end position="694"/>
    </location>
</feature>
<feature type="compositionally biased region" description="Low complexity" evidence="1">
    <location>
        <begin position="89"/>
        <end position="103"/>
    </location>
</feature>
<name>A0A5C3NZ79_9APHY</name>
<feature type="region of interest" description="Disordered" evidence="1">
    <location>
        <begin position="1"/>
        <end position="146"/>
    </location>
</feature>
<evidence type="ECO:0000313" key="2">
    <source>
        <dbReference type="EMBL" id="TFK82664.1"/>
    </source>
</evidence>
<reference evidence="2 3" key="1">
    <citation type="journal article" date="2019" name="Nat. Ecol. Evol.">
        <title>Megaphylogeny resolves global patterns of mushroom evolution.</title>
        <authorList>
            <person name="Varga T."/>
            <person name="Krizsan K."/>
            <person name="Foldi C."/>
            <person name="Dima B."/>
            <person name="Sanchez-Garcia M."/>
            <person name="Sanchez-Ramirez S."/>
            <person name="Szollosi G.J."/>
            <person name="Szarkandi J.G."/>
            <person name="Papp V."/>
            <person name="Albert L."/>
            <person name="Andreopoulos W."/>
            <person name="Angelini C."/>
            <person name="Antonin V."/>
            <person name="Barry K.W."/>
            <person name="Bougher N.L."/>
            <person name="Buchanan P."/>
            <person name="Buyck B."/>
            <person name="Bense V."/>
            <person name="Catcheside P."/>
            <person name="Chovatia M."/>
            <person name="Cooper J."/>
            <person name="Damon W."/>
            <person name="Desjardin D."/>
            <person name="Finy P."/>
            <person name="Geml J."/>
            <person name="Haridas S."/>
            <person name="Hughes K."/>
            <person name="Justo A."/>
            <person name="Karasinski D."/>
            <person name="Kautmanova I."/>
            <person name="Kiss B."/>
            <person name="Kocsube S."/>
            <person name="Kotiranta H."/>
            <person name="LaButti K.M."/>
            <person name="Lechner B.E."/>
            <person name="Liimatainen K."/>
            <person name="Lipzen A."/>
            <person name="Lukacs Z."/>
            <person name="Mihaltcheva S."/>
            <person name="Morgado L.N."/>
            <person name="Niskanen T."/>
            <person name="Noordeloos M.E."/>
            <person name="Ohm R.A."/>
            <person name="Ortiz-Santana B."/>
            <person name="Ovrebo C."/>
            <person name="Racz N."/>
            <person name="Riley R."/>
            <person name="Savchenko A."/>
            <person name="Shiryaev A."/>
            <person name="Soop K."/>
            <person name="Spirin V."/>
            <person name="Szebenyi C."/>
            <person name="Tomsovsky M."/>
            <person name="Tulloss R.E."/>
            <person name="Uehling J."/>
            <person name="Grigoriev I.V."/>
            <person name="Vagvolgyi C."/>
            <person name="Papp T."/>
            <person name="Martin F.M."/>
            <person name="Miettinen O."/>
            <person name="Hibbett D.S."/>
            <person name="Nagy L.G."/>
        </authorList>
    </citation>
    <scope>NUCLEOTIDE SEQUENCE [LARGE SCALE GENOMIC DNA]</scope>
    <source>
        <strain evidence="2 3">HHB13444</strain>
    </source>
</reference>
<keyword evidence="3" id="KW-1185">Reference proteome</keyword>
<accession>A0A5C3NZ79</accession>
<dbReference type="EMBL" id="ML211461">
    <property type="protein sequence ID" value="TFK82664.1"/>
    <property type="molecule type" value="Genomic_DNA"/>
</dbReference>
<protein>
    <submittedName>
        <fullName evidence="2">Uncharacterized protein</fullName>
    </submittedName>
</protein>
<dbReference type="Pfam" id="PF18759">
    <property type="entry name" value="Plavaka"/>
    <property type="match status" value="1"/>
</dbReference>
<dbReference type="AlphaFoldDB" id="A0A5C3NZ79"/>
<dbReference type="Proteomes" id="UP000308197">
    <property type="component" value="Unassembled WGS sequence"/>
</dbReference>
<evidence type="ECO:0000256" key="1">
    <source>
        <dbReference type="SAM" id="MobiDB-lite"/>
    </source>
</evidence>
<evidence type="ECO:0000313" key="3">
    <source>
        <dbReference type="Proteomes" id="UP000308197"/>
    </source>
</evidence>
<feature type="compositionally biased region" description="Low complexity" evidence="1">
    <location>
        <begin position="695"/>
        <end position="710"/>
    </location>
</feature>
<dbReference type="InParanoid" id="A0A5C3NZ79"/>
<feature type="compositionally biased region" description="Polar residues" evidence="1">
    <location>
        <begin position="1"/>
        <end position="21"/>
    </location>
</feature>